<reference evidence="3" key="1">
    <citation type="submission" date="2024-02" db="UniProtKB">
        <authorList>
            <consortium name="WormBaseParasite"/>
        </authorList>
    </citation>
    <scope>IDENTIFICATION</scope>
</reference>
<dbReference type="AlphaFoldDB" id="A0AAF3JAV6"/>
<dbReference type="Proteomes" id="UP000887575">
    <property type="component" value="Unassembled WGS sequence"/>
</dbReference>
<keyword evidence="1" id="KW-1133">Transmembrane helix</keyword>
<dbReference type="WBParaSite" id="MBELARI_LOCUS7448">
    <property type="protein sequence ID" value="MBELARI_LOCUS7448"/>
    <property type="gene ID" value="MBELARI_LOCUS7448"/>
</dbReference>
<evidence type="ECO:0000256" key="1">
    <source>
        <dbReference type="SAM" id="Phobius"/>
    </source>
</evidence>
<feature type="transmembrane region" description="Helical" evidence="1">
    <location>
        <begin position="59"/>
        <end position="80"/>
    </location>
</feature>
<accession>A0AAF3JAV6</accession>
<keyword evidence="1" id="KW-0472">Membrane</keyword>
<name>A0AAF3JAV6_9BILA</name>
<organism evidence="2 3">
    <name type="scientific">Mesorhabditis belari</name>
    <dbReference type="NCBI Taxonomy" id="2138241"/>
    <lineage>
        <taxon>Eukaryota</taxon>
        <taxon>Metazoa</taxon>
        <taxon>Ecdysozoa</taxon>
        <taxon>Nematoda</taxon>
        <taxon>Chromadorea</taxon>
        <taxon>Rhabditida</taxon>
        <taxon>Rhabditina</taxon>
        <taxon>Rhabditomorpha</taxon>
        <taxon>Rhabditoidea</taxon>
        <taxon>Rhabditidae</taxon>
        <taxon>Mesorhabditinae</taxon>
        <taxon>Mesorhabditis</taxon>
    </lineage>
</organism>
<protein>
    <submittedName>
        <fullName evidence="3">Uncharacterized protein</fullName>
    </submittedName>
</protein>
<feature type="transmembrane region" description="Helical" evidence="1">
    <location>
        <begin position="32"/>
        <end position="53"/>
    </location>
</feature>
<evidence type="ECO:0000313" key="3">
    <source>
        <dbReference type="WBParaSite" id="MBELARI_LOCUS7448"/>
    </source>
</evidence>
<evidence type="ECO:0000313" key="2">
    <source>
        <dbReference type="Proteomes" id="UP000887575"/>
    </source>
</evidence>
<proteinExistence type="predicted"/>
<sequence>MTASVLDTVVHFQSQEDRLIPDERPGIDLKPVIISSTVTLLFCLATAYWLYVYGFSIDIYTLLMLFASFCLLSTNAFIAIKAYGRLRTLNEAQYSEFLHKASMIATHEKIPAKWAASPIWTRPIHRLSTIESDETV</sequence>
<keyword evidence="1" id="KW-0812">Transmembrane</keyword>
<keyword evidence="2" id="KW-1185">Reference proteome</keyword>